<protein>
    <submittedName>
        <fullName evidence="2">Uncharacterized protein</fullName>
    </submittedName>
</protein>
<dbReference type="EMBL" id="JTDF01015079">
    <property type="protein sequence ID" value="KAF8563027.1"/>
    <property type="molecule type" value="Genomic_DNA"/>
</dbReference>
<comment type="caution">
    <text evidence="2">The sequence shown here is derived from an EMBL/GenBank/DDBJ whole genome shotgun (WGS) entry which is preliminary data.</text>
</comment>
<keyword evidence="3" id="KW-1185">Reference proteome</keyword>
<dbReference type="AlphaFoldDB" id="A0A8T0D8P2"/>
<name>A0A8T0D8P2_9TREM</name>
<dbReference type="Proteomes" id="UP000699462">
    <property type="component" value="Unassembled WGS sequence"/>
</dbReference>
<sequence>MIDEHTMEFYSGKPKGKQNGANKSNTRGLRTTKVQQRELQDKSDSLVDLAKLQTNVFEGVADISLRQDYFQQHLEGLERHLLEIRVSSLACFPTTNSDECVNCPGCAT</sequence>
<gene>
    <name evidence="2" type="ORF">P879_11534</name>
</gene>
<accession>A0A8T0D8P2</accession>
<organism evidence="2 3">
    <name type="scientific">Paragonimus westermani</name>
    <dbReference type="NCBI Taxonomy" id="34504"/>
    <lineage>
        <taxon>Eukaryota</taxon>
        <taxon>Metazoa</taxon>
        <taxon>Spiralia</taxon>
        <taxon>Lophotrochozoa</taxon>
        <taxon>Platyhelminthes</taxon>
        <taxon>Trematoda</taxon>
        <taxon>Digenea</taxon>
        <taxon>Plagiorchiida</taxon>
        <taxon>Troglotremata</taxon>
        <taxon>Troglotrematidae</taxon>
        <taxon>Paragonimus</taxon>
    </lineage>
</organism>
<proteinExistence type="predicted"/>
<dbReference type="OrthoDB" id="73653at2759"/>
<evidence type="ECO:0000256" key="1">
    <source>
        <dbReference type="SAM" id="MobiDB-lite"/>
    </source>
</evidence>
<reference evidence="2 3" key="1">
    <citation type="submission" date="2019-07" db="EMBL/GenBank/DDBJ databases">
        <title>Annotation for the trematode Paragonimus westermani.</title>
        <authorList>
            <person name="Choi Y.-J."/>
        </authorList>
    </citation>
    <scope>NUCLEOTIDE SEQUENCE [LARGE SCALE GENOMIC DNA]</scope>
    <source>
        <strain evidence="2">180907_Pwestermani</strain>
    </source>
</reference>
<evidence type="ECO:0000313" key="2">
    <source>
        <dbReference type="EMBL" id="KAF8563027.1"/>
    </source>
</evidence>
<evidence type="ECO:0000313" key="3">
    <source>
        <dbReference type="Proteomes" id="UP000699462"/>
    </source>
</evidence>
<feature type="region of interest" description="Disordered" evidence="1">
    <location>
        <begin position="1"/>
        <end position="37"/>
    </location>
</feature>
<feature type="compositionally biased region" description="Polar residues" evidence="1">
    <location>
        <begin position="19"/>
        <end position="34"/>
    </location>
</feature>